<dbReference type="Pfam" id="PF07786">
    <property type="entry name" value="HGSNAT_cat"/>
    <property type="match status" value="1"/>
</dbReference>
<feature type="transmembrane region" description="Helical" evidence="1">
    <location>
        <begin position="340"/>
        <end position="359"/>
    </location>
</feature>
<evidence type="ECO:0000313" key="3">
    <source>
        <dbReference type="EMBL" id="AZQ62323.1"/>
    </source>
</evidence>
<dbReference type="RefSeq" id="WP_126613711.1">
    <property type="nucleotide sequence ID" value="NZ_CP034562.1"/>
</dbReference>
<feature type="transmembrane region" description="Helical" evidence="1">
    <location>
        <begin position="196"/>
        <end position="217"/>
    </location>
</feature>
<dbReference type="AlphaFoldDB" id="A0A3Q9FNI1"/>
<feature type="transmembrane region" description="Helical" evidence="1">
    <location>
        <begin position="12"/>
        <end position="30"/>
    </location>
</feature>
<sequence length="367" mass="40639">MKTSERILSLDIFRGLTVILMILVNNPGSWSSIYAPFQHASWHGCTPTDLVFPFFLFIVGVSISFSMMKVKDDPEKRPTVMKKAVWRGFKLIAIGLFLGLFPFFNFGEMRVPGVLQRIGIVFIITSALFLYLPKEKILGVFLLILFGYWAVMALVPVPGLEAVDLNNPNGVISAYIDNLVLNGHMWSGTKTWDPEGLVSTLPAICTAILGLFSGILVKQNRGLVVVRKLVFYGTIVMVLGLVWHPLFPINKSLWTSSYVLFTGGLGAIFLGLSYWLFDVKKIARDKVLVAKAFGLNPMAAYVLAEMFARLLGVITIGEESIKGHVFTAILSTGLPAELCSLVYAISYVLLLSIPILILYRKNIVIKV</sequence>
<feature type="domain" description="Heparan-alpha-glucosaminide N-acetyltransferase catalytic" evidence="2">
    <location>
        <begin position="6"/>
        <end position="165"/>
    </location>
</feature>
<evidence type="ECO:0000313" key="4">
    <source>
        <dbReference type="Proteomes" id="UP000267268"/>
    </source>
</evidence>
<dbReference type="Proteomes" id="UP000267268">
    <property type="component" value="Chromosome 1"/>
</dbReference>
<accession>A0A3Q9FNI1</accession>
<dbReference type="PANTHER" id="PTHR31061:SF24">
    <property type="entry name" value="LD22376P"/>
    <property type="match status" value="1"/>
</dbReference>
<dbReference type="PANTHER" id="PTHR31061">
    <property type="entry name" value="LD22376P"/>
    <property type="match status" value="1"/>
</dbReference>
<dbReference type="OrthoDB" id="9788724at2"/>
<dbReference type="KEGG" id="fll:EI427_08750"/>
<feature type="transmembrane region" description="Helical" evidence="1">
    <location>
        <begin position="298"/>
        <end position="317"/>
    </location>
</feature>
<evidence type="ECO:0000256" key="1">
    <source>
        <dbReference type="SAM" id="Phobius"/>
    </source>
</evidence>
<gene>
    <name evidence="3" type="ORF">EI427_08750</name>
</gene>
<keyword evidence="1" id="KW-1133">Transmembrane helix</keyword>
<keyword evidence="4" id="KW-1185">Reference proteome</keyword>
<proteinExistence type="predicted"/>
<keyword evidence="1" id="KW-0472">Membrane</keyword>
<feature type="transmembrane region" description="Helical" evidence="1">
    <location>
        <begin position="258"/>
        <end position="277"/>
    </location>
</feature>
<protein>
    <submittedName>
        <fullName evidence="3">DUF1624 domain-containing protein</fullName>
    </submittedName>
</protein>
<feature type="transmembrane region" description="Helical" evidence="1">
    <location>
        <begin position="89"/>
        <end position="107"/>
    </location>
</feature>
<evidence type="ECO:0000259" key="2">
    <source>
        <dbReference type="Pfam" id="PF07786"/>
    </source>
</evidence>
<organism evidence="3 4">
    <name type="scientific">Flammeovirga pectinis</name>
    <dbReference type="NCBI Taxonomy" id="2494373"/>
    <lineage>
        <taxon>Bacteria</taxon>
        <taxon>Pseudomonadati</taxon>
        <taxon>Bacteroidota</taxon>
        <taxon>Cytophagia</taxon>
        <taxon>Cytophagales</taxon>
        <taxon>Flammeovirgaceae</taxon>
        <taxon>Flammeovirga</taxon>
    </lineage>
</organism>
<feature type="transmembrane region" description="Helical" evidence="1">
    <location>
        <begin position="229"/>
        <end position="246"/>
    </location>
</feature>
<name>A0A3Q9FNI1_9BACT</name>
<dbReference type="EMBL" id="CP034562">
    <property type="protein sequence ID" value="AZQ62323.1"/>
    <property type="molecule type" value="Genomic_DNA"/>
</dbReference>
<keyword evidence="1" id="KW-0812">Transmembrane</keyword>
<reference evidence="3 4" key="1">
    <citation type="submission" date="2018-12" db="EMBL/GenBank/DDBJ databases">
        <title>Flammeovirga pectinis sp. nov., isolated from the gut of the Korean scallop, Patinopecten yessoensis.</title>
        <authorList>
            <person name="Bae J.-W."/>
            <person name="Jeong Y.-S."/>
            <person name="Kang W."/>
        </authorList>
    </citation>
    <scope>NUCLEOTIDE SEQUENCE [LARGE SCALE GENOMIC DNA]</scope>
    <source>
        <strain evidence="3 4">L12M1</strain>
    </source>
</reference>
<feature type="transmembrane region" description="Helical" evidence="1">
    <location>
        <begin position="113"/>
        <end position="132"/>
    </location>
</feature>
<feature type="transmembrane region" description="Helical" evidence="1">
    <location>
        <begin position="137"/>
        <end position="157"/>
    </location>
</feature>
<feature type="transmembrane region" description="Helical" evidence="1">
    <location>
        <begin position="50"/>
        <end position="68"/>
    </location>
</feature>
<dbReference type="InterPro" id="IPR012429">
    <property type="entry name" value="HGSNAT_cat"/>
</dbReference>